<name>A0A1Y3AYK6_EURMA</name>
<gene>
    <name evidence="2" type="ORF">BLA29_007360</name>
</gene>
<dbReference type="EMBL" id="MUJZ01050979">
    <property type="protein sequence ID" value="OTF73581.1"/>
    <property type="molecule type" value="Genomic_DNA"/>
</dbReference>
<feature type="transmembrane region" description="Helical" evidence="1">
    <location>
        <begin position="20"/>
        <end position="40"/>
    </location>
</feature>
<feature type="transmembrane region" description="Helical" evidence="1">
    <location>
        <begin position="47"/>
        <end position="68"/>
    </location>
</feature>
<sequence>MQSYAQVWGVIYANNVQLMATALAILFVLITMLSGLYSSLEIMNRPFLVIIAQMLGFRSIINGLYYTFYGIDRCNVDNEESLQLKKLFINPDLIYWNLLPSISSQQNSLEE</sequence>
<comment type="caution">
    <text evidence="2">The sequence shown here is derived from an EMBL/GenBank/DDBJ whole genome shotgun (WGS) entry which is preliminary data.</text>
</comment>
<reference evidence="2 3" key="1">
    <citation type="submission" date="2017-03" db="EMBL/GenBank/DDBJ databases">
        <title>Genome Survey of Euroglyphus maynei.</title>
        <authorList>
            <person name="Arlian L.G."/>
            <person name="Morgan M.S."/>
            <person name="Rider S.D."/>
        </authorList>
    </citation>
    <scope>NUCLEOTIDE SEQUENCE [LARGE SCALE GENOMIC DNA]</scope>
    <source>
        <strain evidence="2">Arlian Lab</strain>
        <tissue evidence="2">Whole body</tissue>
    </source>
</reference>
<proteinExistence type="predicted"/>
<accession>A0A1Y3AYK6</accession>
<keyword evidence="1" id="KW-0812">Transmembrane</keyword>
<keyword evidence="1" id="KW-0472">Membrane</keyword>
<protein>
    <submittedName>
        <fullName evidence="2">Uncharacterized protein</fullName>
    </submittedName>
</protein>
<evidence type="ECO:0000313" key="3">
    <source>
        <dbReference type="Proteomes" id="UP000194236"/>
    </source>
</evidence>
<keyword evidence="3" id="KW-1185">Reference proteome</keyword>
<keyword evidence="1" id="KW-1133">Transmembrane helix</keyword>
<dbReference type="Proteomes" id="UP000194236">
    <property type="component" value="Unassembled WGS sequence"/>
</dbReference>
<evidence type="ECO:0000313" key="2">
    <source>
        <dbReference type="EMBL" id="OTF73581.1"/>
    </source>
</evidence>
<evidence type="ECO:0000256" key="1">
    <source>
        <dbReference type="SAM" id="Phobius"/>
    </source>
</evidence>
<organism evidence="2 3">
    <name type="scientific">Euroglyphus maynei</name>
    <name type="common">Mayne's house dust mite</name>
    <dbReference type="NCBI Taxonomy" id="6958"/>
    <lineage>
        <taxon>Eukaryota</taxon>
        <taxon>Metazoa</taxon>
        <taxon>Ecdysozoa</taxon>
        <taxon>Arthropoda</taxon>
        <taxon>Chelicerata</taxon>
        <taxon>Arachnida</taxon>
        <taxon>Acari</taxon>
        <taxon>Acariformes</taxon>
        <taxon>Sarcoptiformes</taxon>
        <taxon>Astigmata</taxon>
        <taxon>Psoroptidia</taxon>
        <taxon>Analgoidea</taxon>
        <taxon>Pyroglyphidae</taxon>
        <taxon>Pyroglyphinae</taxon>
        <taxon>Euroglyphus</taxon>
    </lineage>
</organism>
<dbReference type="AlphaFoldDB" id="A0A1Y3AYK6"/>